<evidence type="ECO:0000256" key="3">
    <source>
        <dbReference type="ARBA" id="ARBA00022448"/>
    </source>
</evidence>
<reference evidence="7" key="1">
    <citation type="submission" date="2019-03" db="UniProtKB">
        <authorList>
            <consortium name="Ensembl"/>
        </authorList>
    </citation>
    <scope>IDENTIFICATION</scope>
</reference>
<comment type="subcellular location">
    <subcellularLocation>
        <location evidence="1">Endomembrane system</location>
        <topology evidence="1">Peripheral membrane protein</topology>
    </subcellularLocation>
</comment>
<dbReference type="SUPFAM" id="SSF64356">
    <property type="entry name" value="SNARE-like"/>
    <property type="match status" value="1"/>
</dbReference>
<dbReference type="Ensembl" id="ENSUMAT00000022979.1">
    <property type="protein sequence ID" value="ENSUMAP00000019427.1"/>
    <property type="gene ID" value="ENSUMAG00000014262.1"/>
</dbReference>
<evidence type="ECO:0000256" key="4">
    <source>
        <dbReference type="ARBA" id="ARBA00022927"/>
    </source>
</evidence>
<dbReference type="GO" id="GO:0012505">
    <property type="term" value="C:endomembrane system"/>
    <property type="evidence" value="ECO:0007669"/>
    <property type="project" value="UniProtKB-SubCell"/>
</dbReference>
<proteinExistence type="inferred from homology"/>
<dbReference type="OMA" id="NEMSPAG"/>
<keyword evidence="4" id="KW-0653">Protein transport</keyword>
<dbReference type="InterPro" id="IPR011012">
    <property type="entry name" value="Longin-like_dom_sf"/>
</dbReference>
<dbReference type="PANTHER" id="PTHR11753">
    <property type="entry name" value="ADAPTOR COMPLEXES SMALL SUBUNIT FAMILY"/>
    <property type="match status" value="1"/>
</dbReference>
<comment type="similarity">
    <text evidence="2">Belongs to the adaptor complexes small subunit family.</text>
</comment>
<evidence type="ECO:0000256" key="1">
    <source>
        <dbReference type="ARBA" id="ARBA00004184"/>
    </source>
</evidence>
<dbReference type="InterPro" id="IPR016635">
    <property type="entry name" value="AP_complex_ssu"/>
</dbReference>
<feature type="domain" description="AP complex mu/sigma subunit" evidence="6">
    <location>
        <begin position="20"/>
        <end position="88"/>
    </location>
</feature>
<protein>
    <recommendedName>
        <fullName evidence="6">AP complex mu/sigma subunit domain-containing protein</fullName>
    </recommendedName>
</protein>
<dbReference type="Gene3D" id="3.30.450.60">
    <property type="match status" value="1"/>
</dbReference>
<keyword evidence="3" id="KW-0813">Transport</keyword>
<dbReference type="GO" id="GO:0015031">
    <property type="term" value="P:protein transport"/>
    <property type="evidence" value="ECO:0007669"/>
    <property type="project" value="UniProtKB-KW"/>
</dbReference>
<evidence type="ECO:0000313" key="7">
    <source>
        <dbReference type="Ensembl" id="ENSUMAP00000019427"/>
    </source>
</evidence>
<dbReference type="AlphaFoldDB" id="A0A452UEX2"/>
<sequence length="92" mass="10742">KEREKGAIYRNTNQSDLTCVCINMDVNDNNLPHLKTSSFVEILNECFRDVWELVFNFYNVYRVMNEMSPAGEVRETSQILVVTQLLRLPSLQ</sequence>
<name>A0A452UEX2_URSMA</name>
<dbReference type="InterPro" id="IPR022775">
    <property type="entry name" value="AP_mu_sigma_su"/>
</dbReference>
<dbReference type="Pfam" id="PF01217">
    <property type="entry name" value="Clat_adaptor_s"/>
    <property type="match status" value="1"/>
</dbReference>
<evidence type="ECO:0000256" key="5">
    <source>
        <dbReference type="ARBA" id="ARBA00023136"/>
    </source>
</evidence>
<evidence type="ECO:0000259" key="6">
    <source>
        <dbReference type="Pfam" id="PF01217"/>
    </source>
</evidence>
<accession>A0A452UEX2</accession>
<keyword evidence="5" id="KW-0472">Membrane</keyword>
<evidence type="ECO:0000256" key="2">
    <source>
        <dbReference type="ARBA" id="ARBA00006972"/>
    </source>
</evidence>
<organism evidence="7">
    <name type="scientific">Ursus maritimus</name>
    <name type="common">Polar bear</name>
    <name type="synonym">Thalarctos maritimus</name>
    <dbReference type="NCBI Taxonomy" id="29073"/>
    <lineage>
        <taxon>Eukaryota</taxon>
        <taxon>Metazoa</taxon>
        <taxon>Chordata</taxon>
        <taxon>Craniata</taxon>
        <taxon>Vertebrata</taxon>
        <taxon>Euteleostomi</taxon>
        <taxon>Mammalia</taxon>
        <taxon>Eutheria</taxon>
        <taxon>Laurasiatheria</taxon>
        <taxon>Carnivora</taxon>
        <taxon>Caniformia</taxon>
        <taxon>Ursidae</taxon>
        <taxon>Ursus</taxon>
    </lineage>
</organism>